<evidence type="ECO:0000256" key="4">
    <source>
        <dbReference type="SAM" id="SignalP"/>
    </source>
</evidence>
<reference evidence="6" key="1">
    <citation type="submission" date="2022-10" db="EMBL/GenBank/DDBJ databases">
        <title>Culturing micro-colonial fungi from biological soil crusts in the Mojave desert and describing Neophaeococcomyces mojavensis, and introducing the new genera and species Taxawa tesnikishii.</title>
        <authorList>
            <person name="Kurbessoian T."/>
            <person name="Stajich J.E."/>
        </authorList>
    </citation>
    <scope>NUCLEOTIDE SEQUENCE</scope>
    <source>
        <strain evidence="6">TK_35</strain>
    </source>
</reference>
<dbReference type="AlphaFoldDB" id="A0AA39CP54"/>
<dbReference type="Pfam" id="PF13460">
    <property type="entry name" value="NAD_binding_10"/>
    <property type="match status" value="1"/>
</dbReference>
<evidence type="ECO:0000313" key="6">
    <source>
        <dbReference type="EMBL" id="KAJ9614889.1"/>
    </source>
</evidence>
<evidence type="ECO:0000256" key="3">
    <source>
        <dbReference type="ARBA" id="ARBA00023002"/>
    </source>
</evidence>
<dbReference type="InterPro" id="IPR036291">
    <property type="entry name" value="NAD(P)-bd_dom_sf"/>
</dbReference>
<dbReference type="SUPFAM" id="SSF51735">
    <property type="entry name" value="NAD(P)-binding Rossmann-fold domains"/>
    <property type="match status" value="1"/>
</dbReference>
<comment type="similarity">
    <text evidence="1">Belongs to the NmrA-type oxidoreductase family. Isoflavone reductase subfamily.</text>
</comment>
<dbReference type="Gene3D" id="3.40.50.720">
    <property type="entry name" value="NAD(P)-binding Rossmann-like Domain"/>
    <property type="match status" value="1"/>
</dbReference>
<evidence type="ECO:0000259" key="5">
    <source>
        <dbReference type="Pfam" id="PF13460"/>
    </source>
</evidence>
<keyword evidence="3" id="KW-0560">Oxidoreductase</keyword>
<comment type="caution">
    <text evidence="6">The sequence shown here is derived from an EMBL/GenBank/DDBJ whole genome shotgun (WGS) entry which is preliminary data.</text>
</comment>
<dbReference type="Proteomes" id="UP001172681">
    <property type="component" value="Unassembled WGS sequence"/>
</dbReference>
<keyword evidence="2" id="KW-0521">NADP</keyword>
<accession>A0AA39CP54</accession>
<gene>
    <name evidence="6" type="ORF">H2204_014328</name>
</gene>
<keyword evidence="7" id="KW-1185">Reference proteome</keyword>
<evidence type="ECO:0000313" key="7">
    <source>
        <dbReference type="Proteomes" id="UP001172681"/>
    </source>
</evidence>
<organism evidence="6 7">
    <name type="scientific">Knufia peltigerae</name>
    <dbReference type="NCBI Taxonomy" id="1002370"/>
    <lineage>
        <taxon>Eukaryota</taxon>
        <taxon>Fungi</taxon>
        <taxon>Dikarya</taxon>
        <taxon>Ascomycota</taxon>
        <taxon>Pezizomycotina</taxon>
        <taxon>Eurotiomycetes</taxon>
        <taxon>Chaetothyriomycetidae</taxon>
        <taxon>Chaetothyriales</taxon>
        <taxon>Trichomeriaceae</taxon>
        <taxon>Knufia</taxon>
    </lineage>
</organism>
<dbReference type="InterPro" id="IPR016040">
    <property type="entry name" value="NAD(P)-bd_dom"/>
</dbReference>
<name>A0AA39CP54_9EURO</name>
<evidence type="ECO:0000256" key="2">
    <source>
        <dbReference type="ARBA" id="ARBA00022857"/>
    </source>
</evidence>
<dbReference type="EMBL" id="JAPDRN010000181">
    <property type="protein sequence ID" value="KAJ9614889.1"/>
    <property type="molecule type" value="Genomic_DNA"/>
</dbReference>
<dbReference type="PANTHER" id="PTHR47706:SF9">
    <property type="entry name" value="NMRA-LIKE DOMAIN-CONTAINING PROTEIN-RELATED"/>
    <property type="match status" value="1"/>
</dbReference>
<feature type="chain" id="PRO_5041467823" description="NAD(P)-binding domain-containing protein" evidence="4">
    <location>
        <begin position="18"/>
        <end position="317"/>
    </location>
</feature>
<evidence type="ECO:0000256" key="1">
    <source>
        <dbReference type="ARBA" id="ARBA00005725"/>
    </source>
</evidence>
<dbReference type="InterPro" id="IPR051609">
    <property type="entry name" value="NmrA/Isoflavone_reductase-like"/>
</dbReference>
<dbReference type="PANTHER" id="PTHR47706">
    <property type="entry name" value="NMRA-LIKE FAMILY PROTEIN"/>
    <property type="match status" value="1"/>
</dbReference>
<feature type="signal peptide" evidence="4">
    <location>
        <begin position="1"/>
        <end position="17"/>
    </location>
</feature>
<proteinExistence type="inferred from homology"/>
<feature type="domain" description="NAD(P)-binding" evidence="5">
    <location>
        <begin position="12"/>
        <end position="110"/>
    </location>
</feature>
<keyword evidence="4" id="KW-0732">Signal</keyword>
<protein>
    <recommendedName>
        <fullName evidence="5">NAD(P)-binding domain-containing protein</fullName>
    </recommendedName>
</protein>
<dbReference type="GO" id="GO:0016491">
    <property type="term" value="F:oxidoreductase activity"/>
    <property type="evidence" value="ECO:0007669"/>
    <property type="project" value="UniProtKB-KW"/>
</dbReference>
<sequence length="317" mass="35780">MAPITVGIAGFTGRVAGLLTLSLLEQDPNVQIKGLARTPENVSKSISSKNNVQVIQGGAFDTDKIRSFVHGCDVVVCCYSHDDRIMVDGQKLLIDLAEEEGVPRYVASDWCLDYTKLGMGELFAKEASQRIKGYLDTKNSIKGVHMLIGGFTEVIFAAFFRIWDSQTSTLRYWGTGDEVWECTTYQNSAQYTAAVCLDRDAFGVFRFVGDVINTKDIAAALERVYGIKPKLERQGSVYELRSTMISEKEKHGVNYWNYVFHWYHYFTLSGKALMGPKYDNDRYPHVKPVKIEDFLKSVPLEQLNGVYMDMGDKPRKN</sequence>